<evidence type="ECO:0000313" key="1">
    <source>
        <dbReference type="EMBL" id="MPC34751.1"/>
    </source>
</evidence>
<accession>A0A5B7EJX0</accession>
<reference evidence="1 2" key="1">
    <citation type="submission" date="2019-05" db="EMBL/GenBank/DDBJ databases">
        <title>Another draft genome of Portunus trituberculatus and its Hox gene families provides insights of decapod evolution.</title>
        <authorList>
            <person name="Jeong J.-H."/>
            <person name="Song I."/>
            <person name="Kim S."/>
            <person name="Choi T."/>
            <person name="Kim D."/>
            <person name="Ryu S."/>
            <person name="Kim W."/>
        </authorList>
    </citation>
    <scope>NUCLEOTIDE SEQUENCE [LARGE SCALE GENOMIC DNA]</scope>
    <source>
        <tissue evidence="1">Muscle</tissue>
    </source>
</reference>
<dbReference type="EMBL" id="VSRR010003121">
    <property type="protein sequence ID" value="MPC34751.1"/>
    <property type="molecule type" value="Genomic_DNA"/>
</dbReference>
<proteinExistence type="predicted"/>
<protein>
    <submittedName>
        <fullName evidence="1">Uncharacterized protein</fullName>
    </submittedName>
</protein>
<dbReference type="AlphaFoldDB" id="A0A5B7EJX0"/>
<dbReference type="Proteomes" id="UP000324222">
    <property type="component" value="Unassembled WGS sequence"/>
</dbReference>
<gene>
    <name evidence="1" type="ORF">E2C01_028152</name>
</gene>
<organism evidence="1 2">
    <name type="scientific">Portunus trituberculatus</name>
    <name type="common">Swimming crab</name>
    <name type="synonym">Neptunus trituberculatus</name>
    <dbReference type="NCBI Taxonomy" id="210409"/>
    <lineage>
        <taxon>Eukaryota</taxon>
        <taxon>Metazoa</taxon>
        <taxon>Ecdysozoa</taxon>
        <taxon>Arthropoda</taxon>
        <taxon>Crustacea</taxon>
        <taxon>Multicrustacea</taxon>
        <taxon>Malacostraca</taxon>
        <taxon>Eumalacostraca</taxon>
        <taxon>Eucarida</taxon>
        <taxon>Decapoda</taxon>
        <taxon>Pleocyemata</taxon>
        <taxon>Brachyura</taxon>
        <taxon>Eubrachyura</taxon>
        <taxon>Portunoidea</taxon>
        <taxon>Portunidae</taxon>
        <taxon>Portuninae</taxon>
        <taxon>Portunus</taxon>
    </lineage>
</organism>
<keyword evidence="2" id="KW-1185">Reference proteome</keyword>
<comment type="caution">
    <text evidence="1">The sequence shown here is derived from an EMBL/GenBank/DDBJ whole genome shotgun (WGS) entry which is preliminary data.</text>
</comment>
<name>A0A5B7EJX0_PORTR</name>
<sequence length="190" mass="21776">MEVRRKAQPTTPWKRVKFVLLWSHGMSLRTIARHTAAFYNLCFHLPSFIITMPKVPKQTRKRKKVVLTIQQKLEILDKLKAGQSGTCREITVRAPSGVRRYGLKISPFRTCYFHTFENFFRTSDLRTSFGGLQVRRSGGADRGTEVPSSGCETQRETFNEFTISFDGKFTAPTELIQTRNGQARNSPDQN</sequence>
<evidence type="ECO:0000313" key="2">
    <source>
        <dbReference type="Proteomes" id="UP000324222"/>
    </source>
</evidence>